<sequence length="369" mass="37426">MKLTKKGIALGAALGLVATLAVGAPAHAEPVSQSYVIAGSDTLQESVNALTNGTTISGANVRVLAGGRTLGNFDAFGSEGIQTKSGGPVFARPGGSGAGVNALRASIDGTTPFSQNTSPSIPAKTIAGQVDIARSSSAPAANVIHPDGKLAWIPFGRDAVAYAYKGDPRLGSLTTAQLRQIYEANGSKVNINGVEVTALIPQSASGTRSFFLSSIGVGTVGNTVVTENNTIPENNGSVLAGYNNVIVPFSAAAWIAQKNGAAGVNTIASDVHLGSPNGVSPTTGTTTLAASSAFYNSSFGRNTYLIAEYARINPADPRYDADLAAVLNPAVPQSLTNFGTFISTAGAVKSRFGFLAPSDTSIIRTHVDG</sequence>
<accession>A0A917MMD3</accession>
<keyword evidence="1" id="KW-0732">Signal</keyword>
<keyword evidence="3" id="KW-1185">Reference proteome</keyword>
<feature type="chain" id="PRO_5036996663" description="PBP domain-containing protein" evidence="1">
    <location>
        <begin position="29"/>
        <end position="369"/>
    </location>
</feature>
<dbReference type="SUPFAM" id="SSF53850">
    <property type="entry name" value="Periplasmic binding protein-like II"/>
    <property type="match status" value="1"/>
</dbReference>
<dbReference type="RefSeq" id="WP_188756615.1">
    <property type="nucleotide sequence ID" value="NZ_BMJY01000012.1"/>
</dbReference>
<gene>
    <name evidence="2" type="ORF">GCM10010921_24860</name>
</gene>
<reference evidence="2" key="1">
    <citation type="journal article" date="2014" name="Int. J. Syst. Evol. Microbiol.">
        <title>Complete genome sequence of Corynebacterium casei LMG S-19264T (=DSM 44701T), isolated from a smear-ripened cheese.</title>
        <authorList>
            <consortium name="US DOE Joint Genome Institute (JGI-PGF)"/>
            <person name="Walter F."/>
            <person name="Albersmeier A."/>
            <person name="Kalinowski J."/>
            <person name="Ruckert C."/>
        </authorList>
    </citation>
    <scope>NUCLEOTIDE SEQUENCE</scope>
    <source>
        <strain evidence="2">CGMCC 1.15794</strain>
    </source>
</reference>
<proteinExistence type="predicted"/>
<dbReference type="Gene3D" id="3.40.190.10">
    <property type="entry name" value="Periplasmic binding protein-like II"/>
    <property type="match status" value="2"/>
</dbReference>
<dbReference type="EMBL" id="BMJY01000012">
    <property type="protein sequence ID" value="GGH47832.1"/>
    <property type="molecule type" value="Genomic_DNA"/>
</dbReference>
<evidence type="ECO:0000313" key="3">
    <source>
        <dbReference type="Proteomes" id="UP000657592"/>
    </source>
</evidence>
<protein>
    <recommendedName>
        <fullName evidence="4">PBP domain-containing protein</fullName>
    </recommendedName>
</protein>
<evidence type="ECO:0000256" key="1">
    <source>
        <dbReference type="SAM" id="SignalP"/>
    </source>
</evidence>
<evidence type="ECO:0008006" key="4">
    <source>
        <dbReference type="Google" id="ProtNLM"/>
    </source>
</evidence>
<organism evidence="2 3">
    <name type="scientific">Microbacterium album</name>
    <dbReference type="NCBI Taxonomy" id="2053191"/>
    <lineage>
        <taxon>Bacteria</taxon>
        <taxon>Bacillati</taxon>
        <taxon>Actinomycetota</taxon>
        <taxon>Actinomycetes</taxon>
        <taxon>Micrococcales</taxon>
        <taxon>Microbacteriaceae</taxon>
        <taxon>Microbacterium</taxon>
    </lineage>
</organism>
<name>A0A917MMD3_9MICO</name>
<feature type="signal peptide" evidence="1">
    <location>
        <begin position="1"/>
        <end position="28"/>
    </location>
</feature>
<dbReference type="Proteomes" id="UP000657592">
    <property type="component" value="Unassembled WGS sequence"/>
</dbReference>
<evidence type="ECO:0000313" key="2">
    <source>
        <dbReference type="EMBL" id="GGH47832.1"/>
    </source>
</evidence>
<dbReference type="AlphaFoldDB" id="A0A917MMD3"/>
<comment type="caution">
    <text evidence="2">The sequence shown here is derived from an EMBL/GenBank/DDBJ whole genome shotgun (WGS) entry which is preliminary data.</text>
</comment>
<reference evidence="2" key="2">
    <citation type="submission" date="2020-09" db="EMBL/GenBank/DDBJ databases">
        <authorList>
            <person name="Sun Q."/>
            <person name="Zhou Y."/>
        </authorList>
    </citation>
    <scope>NUCLEOTIDE SEQUENCE</scope>
    <source>
        <strain evidence="2">CGMCC 1.15794</strain>
    </source>
</reference>